<dbReference type="Proteomes" id="UP000812844">
    <property type="component" value="Unassembled WGS sequence"/>
</dbReference>
<name>A0ABS6W9W6_9BIFI</name>
<keyword evidence="2" id="KW-1185">Reference proteome</keyword>
<dbReference type="EMBL" id="JAHBBD010000018">
    <property type="protein sequence ID" value="MBW3083301.1"/>
    <property type="molecule type" value="Genomic_DNA"/>
</dbReference>
<reference evidence="1 2" key="1">
    <citation type="submission" date="2021-05" db="EMBL/GenBank/DDBJ databases">
        <title>Phylogenetic classification of ten novel species belonging to the genus Bifidobacterium comprising B. colchicus sp. nov., B. abeli sp. nov., B. bicoloris sp. nov., B. guerezis sp. nov., B. rosaliae sp. nov., B. santillanensis sp. nov., B. argentati sp. nov., B. amazzoni sp. nov., B. pluviali sp. nov., and B. pinnaculum sp. nov.</title>
        <authorList>
            <person name="Lugli G.A."/>
            <person name="Ruiz Garcia L."/>
            <person name="Margolles A."/>
            <person name="Ventura M."/>
        </authorList>
    </citation>
    <scope>NUCLEOTIDE SEQUENCE [LARGE SCALE GENOMIC DNA]</scope>
    <source>
        <strain evidence="1 2">6T3</strain>
    </source>
</reference>
<accession>A0ABS6W9W6</accession>
<evidence type="ECO:0000313" key="2">
    <source>
        <dbReference type="Proteomes" id="UP000812844"/>
    </source>
</evidence>
<sequence>MPQKSSSFGGGAFSIREVEYLESLPAVERVRSGRIIYAEDFKRDCIRRYQAGESPAEVFRKAGLDSSLIGYKRIERCIARWKQTVDLDADADTNAAASSDAATSPAAVAKPPQSRFVVDPDRRWVPPASLRREARSSDGRRRYYIDDTDDLGGAVPAIPAASAMSAGSAAPAVRETTLHVDDDTRDLIIAQQAHRIRELEDRIRAIEGHLGGIGGMCAPVYHDGDSAADGAQRALQAV</sequence>
<dbReference type="RefSeq" id="WP_219082322.1">
    <property type="nucleotide sequence ID" value="NZ_JAHBBD010000018.1"/>
</dbReference>
<organism evidence="1 2">
    <name type="scientific">Bifidobacterium phasiani</name>
    <dbReference type="NCBI Taxonomy" id="2834431"/>
    <lineage>
        <taxon>Bacteria</taxon>
        <taxon>Bacillati</taxon>
        <taxon>Actinomycetota</taxon>
        <taxon>Actinomycetes</taxon>
        <taxon>Bifidobacteriales</taxon>
        <taxon>Bifidobacteriaceae</taxon>
        <taxon>Bifidobacterium</taxon>
    </lineage>
</organism>
<comment type="caution">
    <text evidence="1">The sequence shown here is derived from an EMBL/GenBank/DDBJ whole genome shotgun (WGS) entry which is preliminary data.</text>
</comment>
<protein>
    <recommendedName>
        <fullName evidence="3">Transposase</fullName>
    </recommendedName>
</protein>
<proteinExistence type="predicted"/>
<evidence type="ECO:0008006" key="3">
    <source>
        <dbReference type="Google" id="ProtNLM"/>
    </source>
</evidence>
<evidence type="ECO:0000313" key="1">
    <source>
        <dbReference type="EMBL" id="MBW3083301.1"/>
    </source>
</evidence>
<gene>
    <name evidence="1" type="ORF">KIH73_07975</name>
</gene>